<dbReference type="Proteomes" id="UP001181622">
    <property type="component" value="Unassembled WGS sequence"/>
</dbReference>
<evidence type="ECO:0000259" key="3">
    <source>
        <dbReference type="Pfam" id="PF00135"/>
    </source>
</evidence>
<keyword evidence="5" id="KW-1185">Reference proteome</keyword>
<sequence length="184" mass="19549">MTSPTRVGKRRRFPSLPAILALSIGAVCAPALARGADAPTVTTDKGAVRGFVKDGVARFYGIPYAAPPVGELRWRPTAEHEPWKKVRDASKFGPICLQVTTLGPFAGPANANEDCLFLNVYAPADAKRSAKLPVMVWIHGGANLDGNGNDYDGSKLARDGKVIVVTLNYRLGLLGFLAHPALDA</sequence>
<dbReference type="InterPro" id="IPR029058">
    <property type="entry name" value="AB_hydrolase_fold"/>
</dbReference>
<dbReference type="Pfam" id="PF00135">
    <property type="entry name" value="COesterase"/>
    <property type="match status" value="1"/>
</dbReference>
<dbReference type="InterPro" id="IPR019819">
    <property type="entry name" value="Carboxylesterase_B_CS"/>
</dbReference>
<evidence type="ECO:0000313" key="4">
    <source>
        <dbReference type="EMBL" id="MDR4307511.1"/>
    </source>
</evidence>
<feature type="signal peptide" evidence="2">
    <location>
        <begin position="1"/>
        <end position="33"/>
    </location>
</feature>
<evidence type="ECO:0000256" key="2">
    <source>
        <dbReference type="SAM" id="SignalP"/>
    </source>
</evidence>
<feature type="domain" description="Carboxylesterase type B" evidence="3">
    <location>
        <begin position="38"/>
        <end position="178"/>
    </location>
</feature>
<gene>
    <name evidence="4" type="ORF">IHQ68_12880</name>
</gene>
<dbReference type="PANTHER" id="PTHR43903">
    <property type="entry name" value="NEUROLIGIN"/>
    <property type="match status" value="1"/>
</dbReference>
<dbReference type="PROSITE" id="PS00941">
    <property type="entry name" value="CARBOXYLESTERASE_B_2"/>
    <property type="match status" value="1"/>
</dbReference>
<protein>
    <submittedName>
        <fullName evidence="4">Carboxylesterase family protein</fullName>
    </submittedName>
</protein>
<dbReference type="InterPro" id="IPR051093">
    <property type="entry name" value="Neuroligin/BSAL"/>
</dbReference>
<evidence type="ECO:0000313" key="5">
    <source>
        <dbReference type="Proteomes" id="UP001181622"/>
    </source>
</evidence>
<dbReference type="SUPFAM" id="SSF53474">
    <property type="entry name" value="alpha/beta-Hydrolases"/>
    <property type="match status" value="1"/>
</dbReference>
<comment type="caution">
    <text evidence="4">The sequence shown here is derived from an EMBL/GenBank/DDBJ whole genome shotgun (WGS) entry which is preliminary data.</text>
</comment>
<reference evidence="4" key="1">
    <citation type="submission" date="2020-10" db="EMBL/GenBank/DDBJ databases">
        <authorList>
            <person name="Abbas A."/>
            <person name="Razzaq R."/>
            <person name="Waqas M."/>
            <person name="Abbas N."/>
            <person name="Nielsen T.K."/>
            <person name="Hansen L.H."/>
            <person name="Hussain S."/>
            <person name="Shahid M."/>
        </authorList>
    </citation>
    <scope>NUCLEOTIDE SEQUENCE</scope>
    <source>
        <strain evidence="4">S14</strain>
    </source>
</reference>
<organism evidence="4 5">
    <name type="scientific">Chelatococcus sambhunathii</name>
    <dbReference type="NCBI Taxonomy" id="363953"/>
    <lineage>
        <taxon>Bacteria</taxon>
        <taxon>Pseudomonadati</taxon>
        <taxon>Pseudomonadota</taxon>
        <taxon>Alphaproteobacteria</taxon>
        <taxon>Hyphomicrobiales</taxon>
        <taxon>Chelatococcaceae</taxon>
        <taxon>Chelatococcus</taxon>
    </lineage>
</organism>
<dbReference type="InterPro" id="IPR002018">
    <property type="entry name" value="CarbesteraseB"/>
</dbReference>
<accession>A0ABU1DHA0</accession>
<dbReference type="EMBL" id="JADBEO010000026">
    <property type="protein sequence ID" value="MDR4307511.1"/>
    <property type="molecule type" value="Genomic_DNA"/>
</dbReference>
<feature type="chain" id="PRO_5045842621" evidence="2">
    <location>
        <begin position="34"/>
        <end position="184"/>
    </location>
</feature>
<proteinExistence type="predicted"/>
<keyword evidence="1 2" id="KW-0732">Signal</keyword>
<evidence type="ECO:0000256" key="1">
    <source>
        <dbReference type="ARBA" id="ARBA00022729"/>
    </source>
</evidence>
<dbReference type="Gene3D" id="3.40.50.1820">
    <property type="entry name" value="alpha/beta hydrolase"/>
    <property type="match status" value="1"/>
</dbReference>
<name>A0ABU1DHA0_9HYPH</name>